<dbReference type="EMBL" id="SGBC01000001">
    <property type="protein sequence ID" value="RZD17205.1"/>
    <property type="molecule type" value="Genomic_DNA"/>
</dbReference>
<evidence type="ECO:0000313" key="2">
    <source>
        <dbReference type="EMBL" id="RZD17205.1"/>
    </source>
</evidence>
<gene>
    <name evidence="2" type="ORF">EVJ46_02950</name>
</gene>
<evidence type="ECO:0000259" key="1">
    <source>
        <dbReference type="Pfam" id="PF03625"/>
    </source>
</evidence>
<dbReference type="Gene3D" id="3.30.310.70">
    <property type="entry name" value="TT1751-like domain"/>
    <property type="match status" value="1"/>
</dbReference>
<name>A0A519BIW3_ACIG2</name>
<dbReference type="PANTHER" id="PTHR38342:SF1">
    <property type="entry name" value="SLR5037 PROTEIN"/>
    <property type="match status" value="1"/>
</dbReference>
<sequence>MKKFIVLFLFAIIYYGGSVNNVFALSKNDKAFYTLKIKKKFKNVVFDLKQSIINDNYAIVSVNPISQGIQGIGKKISKLDVIEFCNLSYAYDILNGNKNYAAFMPCRVAVYKQGKYVVIIGFLPSFALKFFKNNTNMMKKTALKVSRQMVSIINSVKDGF</sequence>
<evidence type="ECO:0000313" key="3">
    <source>
        <dbReference type="Proteomes" id="UP000316562"/>
    </source>
</evidence>
<feature type="domain" description="DUF302" evidence="1">
    <location>
        <begin position="67"/>
        <end position="119"/>
    </location>
</feature>
<organism evidence="2 3">
    <name type="scientific">Acididesulfobacter guangdongensis</name>
    <dbReference type="NCBI Taxonomy" id="2597225"/>
    <lineage>
        <taxon>Bacteria</taxon>
        <taxon>Deltaproteobacteria</taxon>
        <taxon>Candidatus Acidulodesulfobacterales</taxon>
        <taxon>Candidatus Acididesulfobacter</taxon>
    </lineage>
</organism>
<dbReference type="CDD" id="cd14797">
    <property type="entry name" value="DUF302"/>
    <property type="match status" value="1"/>
</dbReference>
<dbReference type="AlphaFoldDB" id="A0A519BIW3"/>
<dbReference type="Pfam" id="PF03625">
    <property type="entry name" value="DUF302"/>
    <property type="match status" value="1"/>
</dbReference>
<reference evidence="2 3" key="1">
    <citation type="journal article" date="2019" name="ISME J.">
        <title>Insights into ecological role of a new deltaproteobacterial order Candidatus Acidulodesulfobacterales by metagenomics and metatranscriptomics.</title>
        <authorList>
            <person name="Tan S."/>
            <person name="Liu J."/>
            <person name="Fang Y."/>
            <person name="Hedlund B.P."/>
            <person name="Lian Z.H."/>
            <person name="Huang L.Y."/>
            <person name="Li J.T."/>
            <person name="Huang L.N."/>
            <person name="Li W.J."/>
            <person name="Jiang H.C."/>
            <person name="Dong H.L."/>
            <person name="Shu W.S."/>
        </authorList>
    </citation>
    <scope>NUCLEOTIDE SEQUENCE [LARGE SCALE GENOMIC DNA]</scope>
    <source>
        <strain evidence="2">AP2</strain>
    </source>
</reference>
<dbReference type="Proteomes" id="UP000316562">
    <property type="component" value="Unassembled WGS sequence"/>
</dbReference>
<comment type="caution">
    <text evidence="2">The sequence shown here is derived from an EMBL/GenBank/DDBJ whole genome shotgun (WGS) entry which is preliminary data.</text>
</comment>
<protein>
    <submittedName>
        <fullName evidence="2">DUF302 domain-containing protein</fullName>
    </submittedName>
</protein>
<dbReference type="InterPro" id="IPR035923">
    <property type="entry name" value="TT1751-like_sf"/>
</dbReference>
<dbReference type="InterPro" id="IPR005180">
    <property type="entry name" value="DUF302"/>
</dbReference>
<accession>A0A519BIW3</accession>
<dbReference type="PANTHER" id="PTHR38342">
    <property type="entry name" value="SLR5037 PROTEIN"/>
    <property type="match status" value="1"/>
</dbReference>
<proteinExistence type="predicted"/>
<dbReference type="SUPFAM" id="SSF103247">
    <property type="entry name" value="TT1751-like"/>
    <property type="match status" value="1"/>
</dbReference>